<keyword evidence="1" id="KW-0812">Transmembrane</keyword>
<dbReference type="AlphaFoldDB" id="A0A8S1M0H9"/>
<organism evidence="2 3">
    <name type="scientific">Paramecium sonneborni</name>
    <dbReference type="NCBI Taxonomy" id="65129"/>
    <lineage>
        <taxon>Eukaryota</taxon>
        <taxon>Sar</taxon>
        <taxon>Alveolata</taxon>
        <taxon>Ciliophora</taxon>
        <taxon>Intramacronucleata</taxon>
        <taxon>Oligohymenophorea</taxon>
        <taxon>Peniculida</taxon>
        <taxon>Parameciidae</taxon>
        <taxon>Paramecium</taxon>
    </lineage>
</organism>
<dbReference type="EMBL" id="CAJJDN010000024">
    <property type="protein sequence ID" value="CAD8068394.1"/>
    <property type="molecule type" value="Genomic_DNA"/>
</dbReference>
<keyword evidence="1" id="KW-1133">Transmembrane helix</keyword>
<proteinExistence type="predicted"/>
<accession>A0A8S1M0H9</accession>
<evidence type="ECO:0000313" key="3">
    <source>
        <dbReference type="Proteomes" id="UP000692954"/>
    </source>
</evidence>
<evidence type="ECO:0000313" key="2">
    <source>
        <dbReference type="EMBL" id="CAD8068394.1"/>
    </source>
</evidence>
<reference evidence="2" key="1">
    <citation type="submission" date="2021-01" db="EMBL/GenBank/DDBJ databases">
        <authorList>
            <consortium name="Genoscope - CEA"/>
            <person name="William W."/>
        </authorList>
    </citation>
    <scope>NUCLEOTIDE SEQUENCE</scope>
</reference>
<keyword evidence="3" id="KW-1185">Reference proteome</keyword>
<dbReference type="Proteomes" id="UP000692954">
    <property type="component" value="Unassembled WGS sequence"/>
</dbReference>
<feature type="transmembrane region" description="Helical" evidence="1">
    <location>
        <begin position="466"/>
        <end position="489"/>
    </location>
</feature>
<protein>
    <recommendedName>
        <fullName evidence="4">Transmembrane protein</fullName>
    </recommendedName>
</protein>
<evidence type="ECO:0008006" key="4">
    <source>
        <dbReference type="Google" id="ProtNLM"/>
    </source>
</evidence>
<name>A0A8S1M0H9_9CILI</name>
<sequence>MFITIIFIFPLISHQNQIKLDKTLQLPLYQDNLIDIIDESGYIYKYHITSNQKNQAQLTYCQARPQSLEMRIEQQLKVTHKTEQDFEINFVNGKFYGQSEFIQSAVINNYGIIILTSDKNLTFISHQDINQNIAQTEHFQINESIENSYLIQIEELNLLILLLQSNTVYEYEIHNNTYYNKSVQFINNYKQEIIKADQIKWIKVYSIYIFILSFDGNLTIYNSKMEQIYQFESKVLHFEFEIIAQQFKIYLLYQNTTLLCKNMEFDNQNIQIEDQPRIMLTKPKAVSFKLYDRGVLMVIDDDNEGHIIIDYKYDKEILREINMQYISQKVRQIVIHDIYALLIGEKTQFVITIGVDDIYLNQQNYKMQANILVPQILDVLKFTDVTSSGIKDYIYAYTRTQFLKLNLSARKFEIFCGCQSQEEALKSPYHYELEYYNSKCEGCQKQRTYKLFYKFAIITKEDESKVIGSIVVGVLSLIGILGIVLYKYLVHIRLWKRAQERAMKLETTNTSAQIEFSINDSKIAFELEKKSIKQQHQNQLKQLQCKQKHHLQNEVNDERTKNKSNCILNGKSIKDYQIIKLTEYQINNNQIQKQISLINLNQYINHKKIRFQLKDRYSQKKIILLKIIFQSPNNQNRKSLYTSQNNDHILFNNNNNNIDNNNNLCFNLCKQMISNLLNNNSKQLQRNGQIWQQISFWILKREKLLGRDGFSIIWLGKDVKGDNQKIQRLNSFQRISFLQLVPQQRKLNKELMLIKQWCQESKQIFDYIVDSHDVFIIYEVSGYLLGTQLYDFKSTNNNYKVNSIEINFLSYYQSLLKELQKLYNCDIKVNIYSSPMDNKILTSKLKIIVPLLNLLKSHLYQKKIKCHIIINQQISYQICQNLGYLHLGIKMCYFRNFQDYHYG</sequence>
<evidence type="ECO:0000256" key="1">
    <source>
        <dbReference type="SAM" id="Phobius"/>
    </source>
</evidence>
<keyword evidence="1" id="KW-0472">Membrane</keyword>
<dbReference type="OrthoDB" id="297724at2759"/>
<comment type="caution">
    <text evidence="2">The sequence shown here is derived from an EMBL/GenBank/DDBJ whole genome shotgun (WGS) entry which is preliminary data.</text>
</comment>
<gene>
    <name evidence="2" type="ORF">PSON_ATCC_30995.1.T0240130</name>
</gene>